<comment type="caution">
    <text evidence="2">The sequence shown here is derived from an EMBL/GenBank/DDBJ whole genome shotgun (WGS) entry which is preliminary data.</text>
</comment>
<reference evidence="2 3" key="1">
    <citation type="submission" date="2023-11" db="EMBL/GenBank/DDBJ databases">
        <authorList>
            <person name="Okamura Y."/>
        </authorList>
    </citation>
    <scope>NUCLEOTIDE SEQUENCE [LARGE SCALE GENOMIC DNA]</scope>
</reference>
<accession>A0AAV1IS14</accession>
<dbReference type="AlphaFoldDB" id="A0AAV1IS14"/>
<organism evidence="2 3">
    <name type="scientific">Leptosia nina</name>
    <dbReference type="NCBI Taxonomy" id="320188"/>
    <lineage>
        <taxon>Eukaryota</taxon>
        <taxon>Metazoa</taxon>
        <taxon>Ecdysozoa</taxon>
        <taxon>Arthropoda</taxon>
        <taxon>Hexapoda</taxon>
        <taxon>Insecta</taxon>
        <taxon>Pterygota</taxon>
        <taxon>Neoptera</taxon>
        <taxon>Endopterygota</taxon>
        <taxon>Lepidoptera</taxon>
        <taxon>Glossata</taxon>
        <taxon>Ditrysia</taxon>
        <taxon>Papilionoidea</taxon>
        <taxon>Pieridae</taxon>
        <taxon>Pierinae</taxon>
        <taxon>Leptosia</taxon>
    </lineage>
</organism>
<feature type="region of interest" description="Disordered" evidence="1">
    <location>
        <begin position="1"/>
        <end position="38"/>
    </location>
</feature>
<keyword evidence="3" id="KW-1185">Reference proteome</keyword>
<evidence type="ECO:0000256" key="1">
    <source>
        <dbReference type="SAM" id="MobiDB-lite"/>
    </source>
</evidence>
<protein>
    <submittedName>
        <fullName evidence="2">Uncharacterized protein</fullName>
    </submittedName>
</protein>
<evidence type="ECO:0000313" key="3">
    <source>
        <dbReference type="Proteomes" id="UP001497472"/>
    </source>
</evidence>
<dbReference type="Proteomes" id="UP001497472">
    <property type="component" value="Unassembled WGS sequence"/>
</dbReference>
<proteinExistence type="predicted"/>
<dbReference type="EMBL" id="CAVLEF010000001">
    <property type="protein sequence ID" value="CAK1539986.1"/>
    <property type="molecule type" value="Genomic_DNA"/>
</dbReference>
<sequence>MKRKPAELRMSGVTSTGRVKPPESVAAASHTGQWFTGHRRSSNSLLGLLSRAQNTTPRRRAALKDSRWQPYNGDEWRRGELVEQDLCRTELVRKAEPDNARRLPEIHVDLSF</sequence>
<name>A0AAV1IS14_9NEOP</name>
<gene>
    <name evidence="2" type="ORF">LNINA_LOCUS78</name>
</gene>
<evidence type="ECO:0000313" key="2">
    <source>
        <dbReference type="EMBL" id="CAK1539986.1"/>
    </source>
</evidence>